<name>A0ABX8YHF1_ANETH</name>
<keyword evidence="2" id="KW-1185">Reference proteome</keyword>
<protein>
    <submittedName>
        <fullName evidence="1">Uncharacterized protein</fullName>
    </submittedName>
</protein>
<dbReference type="Proteomes" id="UP000826616">
    <property type="component" value="Plasmid pAT1"/>
</dbReference>
<dbReference type="EMBL" id="CP080765">
    <property type="protein sequence ID" value="QYY44800.1"/>
    <property type="molecule type" value="Genomic_DNA"/>
</dbReference>
<dbReference type="RefSeq" id="WP_220561235.1">
    <property type="nucleotide sequence ID" value="NZ_CP080765.1"/>
</dbReference>
<accession>A0ABX8YHF1</accession>
<proteinExistence type="predicted"/>
<evidence type="ECO:0000313" key="2">
    <source>
        <dbReference type="Proteomes" id="UP000826616"/>
    </source>
</evidence>
<organism evidence="1 2">
    <name type="scientific">Aneurinibacillus thermoaerophilus</name>
    <dbReference type="NCBI Taxonomy" id="143495"/>
    <lineage>
        <taxon>Bacteria</taxon>
        <taxon>Bacillati</taxon>
        <taxon>Bacillota</taxon>
        <taxon>Bacilli</taxon>
        <taxon>Bacillales</taxon>
        <taxon>Paenibacillaceae</taxon>
        <taxon>Aneurinibacillus group</taxon>
        <taxon>Aneurinibacillus</taxon>
    </lineage>
</organism>
<sequence length="363" mass="40504">MLTIQNTVLLSDVLKLPKQTLKDICTDLDLPNDGLAGDLSERIWVKISKDRVLQNLGLKNCKDKLLAGRTSVTWYSIEGTETLDGMKELIIENNDFNPFEKVVIPPRDTLTSTPILISGAQGEEEGEYYLRFMYKSGVIRDIYGEEMTTRPKSSVGNVYINEKKNCIEIRTEPKVAERIAGSLASLIRQQISLSETVIMAPYGSDVELLADDLKGELIDAVAKPELFVEEFTQDQGEAVVGILSALDTFFEDEDINKLQIGLLDAKQRFGDDLLTVPFTAIILAGMEKVGMGVTGRDLRGLPLYDSLRPYLQHQGGFIRFEIKEDGVMKPYTIRVGLTTNSIVFLTPATESAIRYVRDNVIVR</sequence>
<dbReference type="GeneID" id="97143447"/>
<gene>
    <name evidence="1" type="ORF">K3F53_18875</name>
</gene>
<geneLocation type="plasmid" evidence="1 2">
    <name>pAT1</name>
</geneLocation>
<evidence type="ECO:0000313" key="1">
    <source>
        <dbReference type="EMBL" id="QYY44800.1"/>
    </source>
</evidence>
<reference evidence="1 2" key="1">
    <citation type="submission" date="2021-08" db="EMBL/GenBank/DDBJ databases">
        <title>Complete genome sequence of the strain Aneurinibacillus thermoaerophilus CCM 8960.</title>
        <authorList>
            <person name="Musilova J."/>
            <person name="Kourilova X."/>
            <person name="Pernicova I."/>
            <person name="Bezdicek M."/>
            <person name="Lengerova M."/>
            <person name="Obruca S."/>
            <person name="Sedlar K."/>
        </authorList>
    </citation>
    <scope>NUCLEOTIDE SEQUENCE [LARGE SCALE GENOMIC DNA]</scope>
    <source>
        <strain evidence="1 2">CCM 8960</strain>
        <plasmid evidence="1 2">pAT1</plasmid>
    </source>
</reference>
<keyword evidence="1" id="KW-0614">Plasmid</keyword>